<evidence type="ECO:0000256" key="2">
    <source>
        <dbReference type="ARBA" id="ARBA00022475"/>
    </source>
</evidence>
<feature type="domain" description="MacB-like periplasmic core" evidence="9">
    <location>
        <begin position="21"/>
        <end position="244"/>
    </location>
</feature>
<keyword evidence="11" id="KW-1185">Reference proteome</keyword>
<name>A0A5P2G1N9_9BACT</name>
<keyword evidence="4 7" id="KW-1133">Transmembrane helix</keyword>
<evidence type="ECO:0000256" key="4">
    <source>
        <dbReference type="ARBA" id="ARBA00022989"/>
    </source>
</evidence>
<comment type="subcellular location">
    <subcellularLocation>
        <location evidence="1">Cell membrane</location>
        <topology evidence="1">Multi-pass membrane protein</topology>
    </subcellularLocation>
</comment>
<dbReference type="EMBL" id="CP044016">
    <property type="protein sequence ID" value="QES89087.1"/>
    <property type="molecule type" value="Genomic_DNA"/>
</dbReference>
<feature type="transmembrane region" description="Helical" evidence="7">
    <location>
        <begin position="708"/>
        <end position="736"/>
    </location>
</feature>
<evidence type="ECO:0000256" key="7">
    <source>
        <dbReference type="SAM" id="Phobius"/>
    </source>
</evidence>
<evidence type="ECO:0000256" key="3">
    <source>
        <dbReference type="ARBA" id="ARBA00022692"/>
    </source>
</evidence>
<dbReference type="Pfam" id="PF02687">
    <property type="entry name" value="FtsX"/>
    <property type="match status" value="2"/>
</dbReference>
<dbReference type="GO" id="GO:0005886">
    <property type="term" value="C:plasma membrane"/>
    <property type="evidence" value="ECO:0007669"/>
    <property type="project" value="UniProtKB-SubCell"/>
</dbReference>
<dbReference type="InterPro" id="IPR050250">
    <property type="entry name" value="Macrolide_Exporter_MacB"/>
</dbReference>
<feature type="domain" description="ABC3 transporter permease C-terminal" evidence="8">
    <location>
        <begin position="675"/>
        <end position="787"/>
    </location>
</feature>
<feature type="transmembrane region" description="Helical" evidence="7">
    <location>
        <begin position="286"/>
        <end position="308"/>
    </location>
</feature>
<dbReference type="InterPro" id="IPR003838">
    <property type="entry name" value="ABC3_permease_C"/>
</dbReference>
<dbReference type="KEGG" id="arac:E0W69_010595"/>
<keyword evidence="5 7" id="KW-0472">Membrane</keyword>
<dbReference type="PANTHER" id="PTHR30572:SF4">
    <property type="entry name" value="ABC TRANSPORTER PERMEASE YTRF"/>
    <property type="match status" value="1"/>
</dbReference>
<dbReference type="AlphaFoldDB" id="A0A5P2G1N9"/>
<evidence type="ECO:0000256" key="1">
    <source>
        <dbReference type="ARBA" id="ARBA00004651"/>
    </source>
</evidence>
<feature type="transmembrane region" description="Helical" evidence="7">
    <location>
        <begin position="427"/>
        <end position="449"/>
    </location>
</feature>
<evidence type="ECO:0000256" key="6">
    <source>
        <dbReference type="ARBA" id="ARBA00038076"/>
    </source>
</evidence>
<accession>A0A5P2G1N9</accession>
<dbReference type="Proteomes" id="UP000292424">
    <property type="component" value="Chromosome"/>
</dbReference>
<sequence length="795" mass="89560">MFKNYLKTAWRNITRNPVSAIINIGGLAIGLLVLFAISIWILSELSYNKNFKNYDTIVKIEQNQTVDGTTYTQESQPFPLAEALKNEFGSSFEYIVPASWNGDHILSFGKKNINFTGNFMGPDVDCMLSLDMLSGKYGSLNDPNSILLSESTAKAIFGTADVVGKMLTMDAKTPVKIGGVYKDFPKNSTYDVLQFIAPYELFVQDQAWVRYSRDHQVWDNNSFQVLAKLAANTTAEQVSKKINDIKYRHAKDMRSFKPVIFALPMKDWYLRNHFVNGKQVGGQIDYVWLFGIIGVFVLLLACINFMNLSTARSEKRAKEVGIRKTLGSSKKQLVRLFYLESFLSVVLAFIVSFILLIVVMPFFNMLTGKDLSIPWHASIFWLGIFLFIVMTSFLAGSYPALFLSSFKPVKVLKGGHRLGKSATLPRKILVVFQLTISTVLIIGTLVVFLQIKHAQNRPIGYNQNGLLSFSMQTPEFYGKYDLFRNDLKRSGAIVEMAESSSPLTEVYSTSNGFDWDGKGPNKNMDFCMNWVSHEFGHLIDWQLVEGRDFSRSHPGDSLSVVINEAAAKYIGFKDPVGKTLKYDGKNLTIIGVTKNLITSSPFSNVQHSIYFLDQNNVNFMHMRLNPNKSAKESLSIIEKEFKQYIPNAPFNYTFVDQDFASKFQMTKRLGNLALTFSLLAVFLCALGLLGLTGFVAEQKTKEIGVRKVLGATILDIWIMLSKEFFLLVMIASLISIPLGYGFMSRWLMQYEYKIGLTWWIFGCCGILTIVITIVSVSYYGIKAAVANPVKSLRSE</sequence>
<proteinExistence type="inferred from homology"/>
<dbReference type="GO" id="GO:0022857">
    <property type="term" value="F:transmembrane transporter activity"/>
    <property type="evidence" value="ECO:0007669"/>
    <property type="project" value="TreeGrafter"/>
</dbReference>
<feature type="transmembrane region" description="Helical" evidence="7">
    <location>
        <begin position="756"/>
        <end position="781"/>
    </location>
</feature>
<feature type="transmembrane region" description="Helical" evidence="7">
    <location>
        <begin position="379"/>
        <end position="406"/>
    </location>
</feature>
<evidence type="ECO:0000259" key="9">
    <source>
        <dbReference type="Pfam" id="PF12704"/>
    </source>
</evidence>
<gene>
    <name evidence="10" type="ORF">E0W69_010595</name>
</gene>
<dbReference type="InterPro" id="IPR025857">
    <property type="entry name" value="MacB_PCD"/>
</dbReference>
<dbReference type="Pfam" id="PF12704">
    <property type="entry name" value="MacB_PCD"/>
    <property type="match status" value="2"/>
</dbReference>
<keyword evidence="2" id="KW-1003">Cell membrane</keyword>
<evidence type="ECO:0000313" key="11">
    <source>
        <dbReference type="Proteomes" id="UP000292424"/>
    </source>
</evidence>
<reference evidence="10 11" key="1">
    <citation type="submission" date="2019-09" db="EMBL/GenBank/DDBJ databases">
        <title>Complete genome sequence of Arachidicoccus sp. B3-10 isolated from apple orchard soil.</title>
        <authorList>
            <person name="Kim H.S."/>
            <person name="Han K.-I."/>
            <person name="Suh M.K."/>
            <person name="Lee K.C."/>
            <person name="Eom M.K."/>
            <person name="Kim J.-S."/>
            <person name="Kang S.W."/>
            <person name="Sin Y."/>
            <person name="Lee J.-S."/>
        </authorList>
    </citation>
    <scope>NUCLEOTIDE SEQUENCE [LARGE SCALE GENOMIC DNA]</scope>
    <source>
        <strain evidence="10 11">B3-10</strain>
    </source>
</reference>
<feature type="transmembrane region" description="Helical" evidence="7">
    <location>
        <begin position="672"/>
        <end position="696"/>
    </location>
</feature>
<dbReference type="OrthoDB" id="5933722at2"/>
<evidence type="ECO:0000256" key="5">
    <source>
        <dbReference type="ARBA" id="ARBA00023136"/>
    </source>
</evidence>
<evidence type="ECO:0000313" key="10">
    <source>
        <dbReference type="EMBL" id="QES89087.1"/>
    </source>
</evidence>
<organism evidence="10 11">
    <name type="scientific">Rhizosphaericola mali</name>
    <dbReference type="NCBI Taxonomy" id="2545455"/>
    <lineage>
        <taxon>Bacteria</taxon>
        <taxon>Pseudomonadati</taxon>
        <taxon>Bacteroidota</taxon>
        <taxon>Chitinophagia</taxon>
        <taxon>Chitinophagales</taxon>
        <taxon>Chitinophagaceae</taxon>
        <taxon>Rhizosphaericola</taxon>
    </lineage>
</organism>
<dbReference type="PANTHER" id="PTHR30572">
    <property type="entry name" value="MEMBRANE COMPONENT OF TRANSPORTER-RELATED"/>
    <property type="match status" value="1"/>
</dbReference>
<feature type="domain" description="MacB-like periplasmic core" evidence="9">
    <location>
        <begin position="434"/>
        <end position="630"/>
    </location>
</feature>
<dbReference type="RefSeq" id="WP_131330033.1">
    <property type="nucleotide sequence ID" value="NZ_CP044016.1"/>
</dbReference>
<evidence type="ECO:0000259" key="8">
    <source>
        <dbReference type="Pfam" id="PF02687"/>
    </source>
</evidence>
<keyword evidence="3 7" id="KW-0812">Transmembrane</keyword>
<comment type="similarity">
    <text evidence="6">Belongs to the ABC-4 integral membrane protein family.</text>
</comment>
<feature type="domain" description="ABC3 transporter permease C-terminal" evidence="8">
    <location>
        <begin position="292"/>
        <end position="406"/>
    </location>
</feature>
<protein>
    <submittedName>
        <fullName evidence="10">FtsX-like permease family protein</fullName>
    </submittedName>
</protein>
<feature type="transmembrane region" description="Helical" evidence="7">
    <location>
        <begin position="336"/>
        <end position="359"/>
    </location>
</feature>
<feature type="transmembrane region" description="Helical" evidence="7">
    <location>
        <begin position="20"/>
        <end position="42"/>
    </location>
</feature>